<organism evidence="2 3">
    <name type="scientific">Bursaphelenchus okinawaensis</name>
    <dbReference type="NCBI Taxonomy" id="465554"/>
    <lineage>
        <taxon>Eukaryota</taxon>
        <taxon>Metazoa</taxon>
        <taxon>Ecdysozoa</taxon>
        <taxon>Nematoda</taxon>
        <taxon>Chromadorea</taxon>
        <taxon>Rhabditida</taxon>
        <taxon>Tylenchina</taxon>
        <taxon>Tylenchomorpha</taxon>
        <taxon>Aphelenchoidea</taxon>
        <taxon>Aphelenchoididae</taxon>
        <taxon>Bursaphelenchus</taxon>
    </lineage>
</organism>
<dbReference type="EMBL" id="CAJFDH010000003">
    <property type="protein sequence ID" value="CAD5217175.1"/>
    <property type="molecule type" value="Genomic_DNA"/>
</dbReference>
<dbReference type="SUPFAM" id="SSF159245">
    <property type="entry name" value="AttH-like"/>
    <property type="match status" value="1"/>
</dbReference>
<comment type="caution">
    <text evidence="2">The sequence shown here is derived from an EMBL/GenBank/DDBJ whole genome shotgun (WGS) entry which is preliminary data.</text>
</comment>
<name>A0A811KNG1_9BILA</name>
<dbReference type="InterPro" id="IPR055492">
    <property type="entry name" value="DUF7064"/>
</dbReference>
<evidence type="ECO:0000313" key="3">
    <source>
        <dbReference type="Proteomes" id="UP000614601"/>
    </source>
</evidence>
<dbReference type="PANTHER" id="PTHR34717:SF1">
    <property type="entry name" value="EG:BACR7A4.20 PROTEIN"/>
    <property type="match status" value="1"/>
</dbReference>
<dbReference type="Proteomes" id="UP000614601">
    <property type="component" value="Unassembled WGS sequence"/>
</dbReference>
<evidence type="ECO:0000313" key="2">
    <source>
        <dbReference type="EMBL" id="CAD5217175.1"/>
    </source>
</evidence>
<sequence length="382" mass="44436">MRMMISLQKWKKKKAGGIYHGDLFQIQKKDRLKKIPVDVLERKQKLPEEFPKAGDCVFFNGSNRDGYYITLGFAQRQNNIANIFFVLHIPNKGTFVNQDLLSSSNLTTIPNELDYKSESGFTISCLRPMELWKISFDGSLVSTKYLNYDLTKAGKEEVPKDFEAIDCKFELTWIARGEHFDFDNDISTDLISRSLAIEEWSKGTFQKLEKHRNIHYEQFGQLKGQIALNDEKYDLNMEGLRDHSITSYRNWSELRRYVMIMFVLEDGTKVNTTCVSMPEQVFSHLQFGFVVHPDGSKSVINELNLHLAYIGENKDFPDEFHYTFDTNDHYKLHLVNVVVKNRVSFKMGLDLTNYIQELMCEFSLNGVKGTGFCEINYRIDSY</sequence>
<gene>
    <name evidence="2" type="ORF">BOKJ2_LOCUS6956</name>
</gene>
<reference evidence="2" key="1">
    <citation type="submission" date="2020-09" db="EMBL/GenBank/DDBJ databases">
        <authorList>
            <person name="Kikuchi T."/>
        </authorList>
    </citation>
    <scope>NUCLEOTIDE SEQUENCE</scope>
    <source>
        <strain evidence="2">SH1</strain>
    </source>
</reference>
<protein>
    <recommendedName>
        <fullName evidence="1">DUF7064 domain-containing protein</fullName>
    </recommendedName>
</protein>
<dbReference type="OrthoDB" id="5798273at2759"/>
<proteinExistence type="predicted"/>
<accession>A0A811KNG1</accession>
<evidence type="ECO:0000259" key="1">
    <source>
        <dbReference type="Pfam" id="PF23212"/>
    </source>
</evidence>
<dbReference type="PANTHER" id="PTHR34717">
    <property type="entry name" value="EG:BACR7A4.20 PROTEIN"/>
    <property type="match status" value="1"/>
</dbReference>
<feature type="domain" description="DUF7064" evidence="1">
    <location>
        <begin position="251"/>
        <end position="376"/>
    </location>
</feature>
<dbReference type="AlphaFoldDB" id="A0A811KNG1"/>
<dbReference type="EMBL" id="CAJFCW020000003">
    <property type="protein sequence ID" value="CAG9107257.1"/>
    <property type="molecule type" value="Genomic_DNA"/>
</dbReference>
<dbReference type="Proteomes" id="UP000783686">
    <property type="component" value="Unassembled WGS sequence"/>
</dbReference>
<dbReference type="Pfam" id="PF23212">
    <property type="entry name" value="DUF7064"/>
    <property type="match status" value="1"/>
</dbReference>
<keyword evidence="3" id="KW-1185">Reference proteome</keyword>